<dbReference type="Proteomes" id="UP000694560">
    <property type="component" value="Unplaced"/>
</dbReference>
<feature type="disulfide bond" evidence="12">
    <location>
        <begin position="227"/>
        <end position="236"/>
    </location>
</feature>
<evidence type="ECO:0000256" key="7">
    <source>
        <dbReference type="ARBA" id="ARBA00022989"/>
    </source>
</evidence>
<dbReference type="PROSITE" id="PS50026">
    <property type="entry name" value="EGF_3"/>
    <property type="match status" value="7"/>
</dbReference>
<keyword evidence="7 13" id="KW-1133">Transmembrane helix</keyword>
<evidence type="ECO:0000256" key="3">
    <source>
        <dbReference type="ARBA" id="ARBA00022536"/>
    </source>
</evidence>
<dbReference type="PRINTS" id="PR00011">
    <property type="entry name" value="EGFLAMININ"/>
</dbReference>
<evidence type="ECO:0000256" key="1">
    <source>
        <dbReference type="ARBA" id="ARBA00004162"/>
    </source>
</evidence>
<dbReference type="Pfam" id="PF23301">
    <property type="entry name" value="EGF_PEAR1L"/>
    <property type="match status" value="1"/>
</dbReference>
<keyword evidence="6" id="KW-0677">Repeat</keyword>
<dbReference type="Ensembl" id="ENSMCST00000022702.1">
    <property type="protein sequence ID" value="ENSMCSP00000022133.1"/>
    <property type="gene ID" value="ENSMCSG00000015439.1"/>
</dbReference>
<evidence type="ECO:0000256" key="5">
    <source>
        <dbReference type="ARBA" id="ARBA00022729"/>
    </source>
</evidence>
<dbReference type="AlphaFoldDB" id="A0A8C5UF92"/>
<dbReference type="Pfam" id="PF12661">
    <property type="entry name" value="hEGF"/>
    <property type="match status" value="5"/>
</dbReference>
<keyword evidence="2" id="KW-1003">Cell membrane</keyword>
<evidence type="ECO:0000256" key="12">
    <source>
        <dbReference type="PROSITE-ProRule" id="PRU00076"/>
    </source>
</evidence>
<comment type="caution">
    <text evidence="12">Lacks conserved residue(s) required for the propagation of feature annotation.</text>
</comment>
<dbReference type="InterPro" id="IPR011489">
    <property type="entry name" value="EMI_domain"/>
</dbReference>
<dbReference type="PROSITE" id="PS01186">
    <property type="entry name" value="EGF_2"/>
    <property type="match status" value="1"/>
</dbReference>
<dbReference type="Gene3D" id="2.170.300.10">
    <property type="entry name" value="Tie2 ligand-binding domain superfamily"/>
    <property type="match status" value="5"/>
</dbReference>
<feature type="domain" description="EGF-like" evidence="14">
    <location>
        <begin position="116"/>
        <end position="151"/>
    </location>
</feature>
<organism evidence="16 17">
    <name type="scientific">Malurus cyaneus samueli</name>
    <dbReference type="NCBI Taxonomy" id="2593467"/>
    <lineage>
        <taxon>Eukaryota</taxon>
        <taxon>Metazoa</taxon>
        <taxon>Chordata</taxon>
        <taxon>Craniata</taxon>
        <taxon>Vertebrata</taxon>
        <taxon>Euteleostomi</taxon>
        <taxon>Archelosauria</taxon>
        <taxon>Archosauria</taxon>
        <taxon>Dinosauria</taxon>
        <taxon>Saurischia</taxon>
        <taxon>Theropoda</taxon>
        <taxon>Coelurosauria</taxon>
        <taxon>Aves</taxon>
        <taxon>Neognathae</taxon>
        <taxon>Neoaves</taxon>
        <taxon>Telluraves</taxon>
        <taxon>Australaves</taxon>
        <taxon>Passeriformes</taxon>
        <taxon>Meliphagoidea</taxon>
        <taxon>Maluridae</taxon>
        <taxon>Malurus</taxon>
    </lineage>
</organism>
<feature type="domain" description="EMI" evidence="15">
    <location>
        <begin position="1"/>
        <end position="79"/>
    </location>
</feature>
<keyword evidence="17" id="KW-1185">Reference proteome</keyword>
<evidence type="ECO:0000256" key="8">
    <source>
        <dbReference type="ARBA" id="ARBA00023136"/>
    </source>
</evidence>
<dbReference type="GO" id="GO:0005886">
    <property type="term" value="C:plasma membrane"/>
    <property type="evidence" value="ECO:0007669"/>
    <property type="project" value="UniProtKB-SubCell"/>
</dbReference>
<dbReference type="PROSITE" id="PS51041">
    <property type="entry name" value="EMI"/>
    <property type="match status" value="1"/>
</dbReference>
<feature type="domain" description="EGF-like" evidence="14">
    <location>
        <begin position="643"/>
        <end position="678"/>
    </location>
</feature>
<proteinExistence type="inferred from homology"/>
<dbReference type="InterPro" id="IPR013032">
    <property type="entry name" value="EGF-like_CS"/>
</dbReference>
<evidence type="ECO:0000256" key="6">
    <source>
        <dbReference type="ARBA" id="ARBA00022737"/>
    </source>
</evidence>
<reference evidence="16" key="2">
    <citation type="submission" date="2025-09" db="UniProtKB">
        <authorList>
            <consortium name="Ensembl"/>
        </authorList>
    </citation>
    <scope>IDENTIFICATION</scope>
</reference>
<dbReference type="InterPro" id="IPR057138">
    <property type="entry name" value="EGF_PEAR1L-like"/>
</dbReference>
<evidence type="ECO:0000259" key="14">
    <source>
        <dbReference type="PROSITE" id="PS50026"/>
    </source>
</evidence>
<dbReference type="PANTHER" id="PTHR24052:SF13">
    <property type="entry name" value="MULTIPLE EGF LIKE DOMAINS 11"/>
    <property type="match status" value="1"/>
</dbReference>
<dbReference type="FunFam" id="2.170.300.10:FF:000014">
    <property type="entry name" value="Multiple epidermal growth factor-like domains protein 10"/>
    <property type="match status" value="1"/>
</dbReference>
<dbReference type="FunFam" id="2.170.300.10:FF:000016">
    <property type="entry name" value="Multiple epidermal growth factor-like domains 10"/>
    <property type="match status" value="1"/>
</dbReference>
<feature type="transmembrane region" description="Helical" evidence="13">
    <location>
        <begin position="746"/>
        <end position="771"/>
    </location>
</feature>
<evidence type="ECO:0000256" key="2">
    <source>
        <dbReference type="ARBA" id="ARBA00022475"/>
    </source>
</evidence>
<evidence type="ECO:0000313" key="16">
    <source>
        <dbReference type="Ensembl" id="ENSMCSP00000022133.1"/>
    </source>
</evidence>
<feature type="domain" description="EGF-like" evidence="14">
    <location>
        <begin position="159"/>
        <end position="194"/>
    </location>
</feature>
<dbReference type="FunFam" id="2.170.300.10:FF:000007">
    <property type="entry name" value="multiple epidermal growth factor-like domains protein 10"/>
    <property type="match status" value="1"/>
</dbReference>
<dbReference type="PANTHER" id="PTHR24052">
    <property type="entry name" value="DELTA-RELATED"/>
    <property type="match status" value="1"/>
</dbReference>
<dbReference type="InterPro" id="IPR000742">
    <property type="entry name" value="EGF"/>
</dbReference>
<feature type="disulfide bond" evidence="12">
    <location>
        <begin position="562"/>
        <end position="571"/>
    </location>
</feature>
<feature type="domain" description="EGF-like" evidence="14">
    <location>
        <begin position="451"/>
        <end position="486"/>
    </location>
</feature>
<comment type="similarity">
    <text evidence="11">Belongs to the MEGF family.</text>
</comment>
<accession>A0A8C5UF92</accession>
<protein>
    <submittedName>
        <fullName evidence="16">Multiple EGF like domains 10</fullName>
    </submittedName>
</protein>
<evidence type="ECO:0000256" key="10">
    <source>
        <dbReference type="ARBA" id="ARBA00023180"/>
    </source>
</evidence>
<feature type="domain" description="EGF-like" evidence="14">
    <location>
        <begin position="537"/>
        <end position="572"/>
    </location>
</feature>
<evidence type="ECO:0000313" key="17">
    <source>
        <dbReference type="Proteomes" id="UP000694560"/>
    </source>
</evidence>
<evidence type="ECO:0000259" key="15">
    <source>
        <dbReference type="PROSITE" id="PS51041"/>
    </source>
</evidence>
<feature type="disulfide bond" evidence="12">
    <location>
        <begin position="668"/>
        <end position="677"/>
    </location>
</feature>
<keyword evidence="3 12" id="KW-0245">EGF-like domain</keyword>
<name>A0A8C5UF92_9PASS</name>
<dbReference type="SMART" id="SM00180">
    <property type="entry name" value="EGF_Lam"/>
    <property type="match status" value="12"/>
</dbReference>
<reference evidence="16" key="1">
    <citation type="submission" date="2025-08" db="UniProtKB">
        <authorList>
            <consortium name="Ensembl"/>
        </authorList>
    </citation>
    <scope>IDENTIFICATION</scope>
</reference>
<evidence type="ECO:0000256" key="13">
    <source>
        <dbReference type="SAM" id="Phobius"/>
    </source>
</evidence>
<evidence type="ECO:0000256" key="11">
    <source>
        <dbReference type="ARBA" id="ARBA00038377"/>
    </source>
</evidence>
<feature type="disulfide bond" evidence="12">
    <location>
        <begin position="184"/>
        <end position="193"/>
    </location>
</feature>
<comment type="subcellular location">
    <subcellularLocation>
        <location evidence="1">Cell membrane</location>
        <topology evidence="1">Single-pass membrane protein</topology>
    </subcellularLocation>
</comment>
<keyword evidence="4 13" id="KW-0812">Transmembrane</keyword>
<evidence type="ECO:0000256" key="4">
    <source>
        <dbReference type="ARBA" id="ARBA00022692"/>
    </source>
</evidence>
<keyword evidence="10" id="KW-0325">Glycoprotein</keyword>
<dbReference type="Pfam" id="PF00053">
    <property type="entry name" value="EGF_laminin"/>
    <property type="match status" value="4"/>
</dbReference>
<keyword evidence="9 12" id="KW-1015">Disulfide bond</keyword>
<evidence type="ECO:0000256" key="9">
    <source>
        <dbReference type="ARBA" id="ARBA00023157"/>
    </source>
</evidence>
<keyword evidence="5" id="KW-0732">Signal</keyword>
<dbReference type="PROSITE" id="PS00022">
    <property type="entry name" value="EGF_1"/>
    <property type="match status" value="11"/>
</dbReference>
<feature type="domain" description="EGF-like" evidence="14">
    <location>
        <begin position="202"/>
        <end position="237"/>
    </location>
</feature>
<feature type="domain" description="EGF-like" evidence="14">
    <location>
        <begin position="250"/>
        <end position="280"/>
    </location>
</feature>
<feature type="disulfide bond" evidence="12">
    <location>
        <begin position="476"/>
        <end position="485"/>
    </location>
</feature>
<dbReference type="InterPro" id="IPR052485">
    <property type="entry name" value="MEGF_diff_regulators"/>
</dbReference>
<keyword evidence="8 13" id="KW-0472">Membrane</keyword>
<dbReference type="OrthoDB" id="409374at2759"/>
<feature type="disulfide bond" evidence="12">
    <location>
        <begin position="141"/>
        <end position="150"/>
    </location>
</feature>
<sequence length="1027" mass="109916">MISLFSLSLPSYSVTVQESYPHLFDQIYYTSCTDILNWFKCTRHRSSYRTAYRHGEKTMYRRKSQCCPGFYESKEVCVPHCADKCVHGRCIAPNTCQCEPGWGGPNCSSACDSDHWGPHCSSRCQCKNGALCNPITGACHCSAGFKGWRCEERCDPGSYGNSCHQKCQCQNGATCDHVTGECRCPPGYTGAFCEDLCPPGKHGLQCEERCPCQNGGVCHHVTGECSCPPGWMGMVCGQPCPEGRYGKNCSQECQCHNGGTCDPATGQCHCSPGYTGDRVVQPVVQGRRGRLVGLCRCLAPTAAREACSVPLQRLESCLLKYSTQMKPNICFLMAASCCHPMSGECSCKPGWSGLYCNETCSPGFYGESCQQICSCQNGADCDSVTGKCTCAPGFKGASCGTPCLPGTYGVNCSSVCSCKNGAACSPVDGSCACRAGWHGVDCSINCPSGTWGLGCNLTCQCLNGGACNALDGTCSCAPGWRGEKCELPCQDGTYGMDCAERCDCSHADGCHPTTGYCRCLPGWSGIHCDSVCAEGQWGPNCSLPCYCKNGASCSPDDGICECAPGYRGTTCQRICSPGFYGHRCSQTCPQSLCNEVCPSGRFGKNCYHLSFSPSLILEQIIKMQAAVSPPPSACIAGCPLGFFGKDCALICQCQNGADCDHISGQCTCRTGFMGRHCEHKCPQGTYGYGCRQICDCLNNSTCDHITGTCYCSPGWKGARCDQAGVIIVGNLNSLSRTSTALPADSYQIGAIAGIIILVLVVLFLLVLFIIYRQKQKGKETHMPTVTYTPAMRVINADYTISETIPHTNGGNVNSHYFSNPSYHTLTQCSSPPHVTNMERLTLAKAKTSQLFVNLKNMEPGKRGAVMDYTGTLPADWKHGGYLNELGAFGLDRGYVGKSLKDLVKNSEYNLSNCSLSSSENPYATIKDPPALVPKSSECGYVEMKSPARRDSPYAEIAGSATANKNVYEVEPTVSVVQGAFGSSGGRFGQDPYDLPKNSHIPCHYDLLPVRESPALAQTGSAANDPTG</sequence>
<dbReference type="InterPro" id="IPR002049">
    <property type="entry name" value="LE_dom"/>
</dbReference>
<dbReference type="FunFam" id="2.10.25.10:FF:000114">
    <property type="entry name" value="Multiple epidermal growth factor-like domains protein 11"/>
    <property type="match status" value="1"/>
</dbReference>
<dbReference type="SMART" id="SM00181">
    <property type="entry name" value="EGF"/>
    <property type="match status" value="13"/>
</dbReference>